<dbReference type="Proteomes" id="UP000177941">
    <property type="component" value="Unassembled WGS sequence"/>
</dbReference>
<protein>
    <recommendedName>
        <fullName evidence="3">Glycosyl transferase family 1 domain-containing protein</fullName>
    </recommendedName>
</protein>
<gene>
    <name evidence="1" type="ORF">A3E36_00365</name>
</gene>
<evidence type="ECO:0000313" key="1">
    <source>
        <dbReference type="EMBL" id="OGY37030.1"/>
    </source>
</evidence>
<evidence type="ECO:0000313" key="2">
    <source>
        <dbReference type="Proteomes" id="UP000177941"/>
    </source>
</evidence>
<reference evidence="1 2" key="1">
    <citation type="journal article" date="2016" name="Nat. Commun.">
        <title>Thousands of microbial genomes shed light on interconnected biogeochemical processes in an aquifer system.</title>
        <authorList>
            <person name="Anantharaman K."/>
            <person name="Brown C.T."/>
            <person name="Hug L.A."/>
            <person name="Sharon I."/>
            <person name="Castelle C.J."/>
            <person name="Probst A.J."/>
            <person name="Thomas B.C."/>
            <person name="Singh A."/>
            <person name="Wilkins M.J."/>
            <person name="Karaoz U."/>
            <person name="Brodie E.L."/>
            <person name="Williams K.H."/>
            <person name="Hubbard S.S."/>
            <person name="Banfield J.F."/>
        </authorList>
    </citation>
    <scope>NUCLEOTIDE SEQUENCE [LARGE SCALE GENOMIC DNA]</scope>
</reference>
<dbReference type="EMBL" id="MHHS01000021">
    <property type="protein sequence ID" value="OGY37030.1"/>
    <property type="molecule type" value="Genomic_DNA"/>
</dbReference>
<organism evidence="1 2">
    <name type="scientific">Candidatus Andersenbacteria bacterium RIFCSPHIGHO2_12_FULL_45_11b</name>
    <dbReference type="NCBI Taxonomy" id="1797282"/>
    <lineage>
        <taxon>Bacteria</taxon>
        <taxon>Candidatus Anderseniibacteriota</taxon>
    </lineage>
</organism>
<dbReference type="SUPFAM" id="SSF53756">
    <property type="entry name" value="UDP-Glycosyltransferase/glycogen phosphorylase"/>
    <property type="match status" value="1"/>
</dbReference>
<dbReference type="AlphaFoldDB" id="A0A1G1XBS4"/>
<accession>A0A1G1XBS4</accession>
<evidence type="ECO:0008006" key="3">
    <source>
        <dbReference type="Google" id="ProtNLM"/>
    </source>
</evidence>
<sequence>MKFAVIEYSSKTGRIWHHTASRPNYVCDPIKEIDPTSFGCYVSALQGEHIPLTHFIAGDKVNLVAKTYRKIVKRLSGSWPMSYSVDYFAKFDALLVVYQLSDGHEMVAFLRTLRAKYPKIVILGVPTQPYGILQGAWTTHPEKLNEMQEFMNMCDVFLTIVESTLTIWQSLTSTPVAYLPQPYPVEYALEQWKPRSAKSNVIFVAGITDRNNIIKGQIVARNLQKKFPHYRIQMAQVPDMNLDTAALAGTTFDIVPFLPWREHIAFLAKTALVINTDYTFTRGRVQVDCAAVGTASIGANSDGQNDLFPKLPATDNTDIEQLVLQGTQLLNDSSYYDEVMRTAKQRLQKYNYEESKKRIEELVTKHSHE</sequence>
<proteinExistence type="predicted"/>
<comment type="caution">
    <text evidence="1">The sequence shown here is derived from an EMBL/GenBank/DDBJ whole genome shotgun (WGS) entry which is preliminary data.</text>
</comment>
<name>A0A1G1XBS4_9BACT</name>